<dbReference type="Gene3D" id="1.10.150.130">
    <property type="match status" value="1"/>
</dbReference>
<dbReference type="InterPro" id="IPR044068">
    <property type="entry name" value="CB"/>
</dbReference>
<dbReference type="PANTHER" id="PTHR30629">
    <property type="entry name" value="PROPHAGE INTEGRASE"/>
    <property type="match status" value="1"/>
</dbReference>
<proteinExistence type="inferred from homology"/>
<dbReference type="GO" id="GO:0015074">
    <property type="term" value="P:DNA integration"/>
    <property type="evidence" value="ECO:0007669"/>
    <property type="project" value="UniProtKB-KW"/>
</dbReference>
<dbReference type="InterPro" id="IPR011010">
    <property type="entry name" value="DNA_brk_join_enz"/>
</dbReference>
<evidence type="ECO:0000313" key="9">
    <source>
        <dbReference type="Proteomes" id="UP000551501"/>
    </source>
</evidence>
<dbReference type="RefSeq" id="WP_183369791.1">
    <property type="nucleotide sequence ID" value="NZ_BAABHL010000092.1"/>
</dbReference>
<comment type="similarity">
    <text evidence="1">Belongs to the 'phage' integrase family.</text>
</comment>
<keyword evidence="2" id="KW-0229">DNA integration</keyword>
<comment type="caution">
    <text evidence="8">The sequence shown here is derived from an EMBL/GenBank/DDBJ whole genome shotgun (WGS) entry which is preliminary data.</text>
</comment>
<dbReference type="InterPro" id="IPR050808">
    <property type="entry name" value="Phage_Integrase"/>
</dbReference>
<evidence type="ECO:0000256" key="4">
    <source>
        <dbReference type="ARBA" id="ARBA00023172"/>
    </source>
</evidence>
<dbReference type="GO" id="GO:0003677">
    <property type="term" value="F:DNA binding"/>
    <property type="evidence" value="ECO:0007669"/>
    <property type="project" value="UniProtKB-UniRule"/>
</dbReference>
<dbReference type="Pfam" id="PF00589">
    <property type="entry name" value="Phage_integrase"/>
    <property type="match status" value="1"/>
</dbReference>
<accession>A0A840EWH8</accession>
<dbReference type="Gene3D" id="1.10.443.10">
    <property type="entry name" value="Intergrase catalytic core"/>
    <property type="match status" value="1"/>
</dbReference>
<dbReference type="CDD" id="cd01189">
    <property type="entry name" value="INT_ICEBs1_C_like"/>
    <property type="match status" value="1"/>
</dbReference>
<organism evidence="8 9">
    <name type="scientific">Gordonia humi</name>
    <dbReference type="NCBI Taxonomy" id="686429"/>
    <lineage>
        <taxon>Bacteria</taxon>
        <taxon>Bacillati</taxon>
        <taxon>Actinomycetota</taxon>
        <taxon>Actinomycetes</taxon>
        <taxon>Mycobacteriales</taxon>
        <taxon>Gordoniaceae</taxon>
        <taxon>Gordonia</taxon>
    </lineage>
</organism>
<protein>
    <submittedName>
        <fullName evidence="8">Integrase</fullName>
    </submittedName>
</protein>
<dbReference type="PROSITE" id="PS51898">
    <property type="entry name" value="TYR_RECOMBINASE"/>
    <property type="match status" value="1"/>
</dbReference>
<name>A0A840EWH8_9ACTN</name>
<keyword evidence="3 5" id="KW-0238">DNA-binding</keyword>
<dbReference type="InterPro" id="IPR013762">
    <property type="entry name" value="Integrase-like_cat_sf"/>
</dbReference>
<dbReference type="GO" id="GO:0006310">
    <property type="term" value="P:DNA recombination"/>
    <property type="evidence" value="ECO:0007669"/>
    <property type="project" value="UniProtKB-KW"/>
</dbReference>
<evidence type="ECO:0000256" key="1">
    <source>
        <dbReference type="ARBA" id="ARBA00008857"/>
    </source>
</evidence>
<dbReference type="Proteomes" id="UP000551501">
    <property type="component" value="Unassembled WGS sequence"/>
</dbReference>
<feature type="domain" description="Core-binding (CB)" evidence="7">
    <location>
        <begin position="74"/>
        <end position="153"/>
    </location>
</feature>
<dbReference type="EMBL" id="JACIFP010000001">
    <property type="protein sequence ID" value="MBB4134653.1"/>
    <property type="molecule type" value="Genomic_DNA"/>
</dbReference>
<evidence type="ECO:0000256" key="5">
    <source>
        <dbReference type="PROSITE-ProRule" id="PRU01248"/>
    </source>
</evidence>
<evidence type="ECO:0000259" key="7">
    <source>
        <dbReference type="PROSITE" id="PS51900"/>
    </source>
</evidence>
<gene>
    <name evidence="8" type="ORF">BKA16_001205</name>
</gene>
<keyword evidence="9" id="KW-1185">Reference proteome</keyword>
<evidence type="ECO:0000313" key="8">
    <source>
        <dbReference type="EMBL" id="MBB4134653.1"/>
    </source>
</evidence>
<dbReference type="InterPro" id="IPR002104">
    <property type="entry name" value="Integrase_catalytic"/>
</dbReference>
<feature type="domain" description="Tyr recombinase" evidence="6">
    <location>
        <begin position="174"/>
        <end position="371"/>
    </location>
</feature>
<evidence type="ECO:0000256" key="3">
    <source>
        <dbReference type="ARBA" id="ARBA00023125"/>
    </source>
</evidence>
<dbReference type="InterPro" id="IPR010998">
    <property type="entry name" value="Integrase_recombinase_N"/>
</dbReference>
<reference evidence="8 9" key="1">
    <citation type="submission" date="2020-08" db="EMBL/GenBank/DDBJ databases">
        <title>Sequencing the genomes of 1000 actinobacteria strains.</title>
        <authorList>
            <person name="Klenk H.-P."/>
        </authorList>
    </citation>
    <scope>NUCLEOTIDE SEQUENCE [LARGE SCALE GENOMIC DNA]</scope>
    <source>
        <strain evidence="8 9">DSM 45298</strain>
    </source>
</reference>
<evidence type="ECO:0000259" key="6">
    <source>
        <dbReference type="PROSITE" id="PS51898"/>
    </source>
</evidence>
<dbReference type="PROSITE" id="PS51900">
    <property type="entry name" value="CB"/>
    <property type="match status" value="1"/>
</dbReference>
<keyword evidence="4" id="KW-0233">DNA recombination</keyword>
<dbReference type="SUPFAM" id="SSF56349">
    <property type="entry name" value="DNA breaking-rejoining enzymes"/>
    <property type="match status" value="1"/>
</dbReference>
<evidence type="ECO:0000256" key="2">
    <source>
        <dbReference type="ARBA" id="ARBA00022908"/>
    </source>
</evidence>
<sequence length="382" mass="42883">MPRPPLDIGTYGKITRTQLDETTWQAETRYRDHDGTTRKVRARGTTGAKAEAALKKKLVDRNHQAGGDTLTLDSTIGDLCALWLQDVDASGRAQATKDYYRRIVDRTILPGLNEVRLREATTGRIDRFLRAIPKPSTARDARVALKQAFALAARYDAPPSNPVTDAYRPPASRKKPKALTLDDIQTLRLRTLQWQNEQHAGPKRAYDLAEFIDVMIGTGARIGEVLALRWEDIDFENRTVTIAGTITAQGDRQPHTKTDAGHRTVTVPAFTVDALERQKARGIPYDLVFPTRNGTPRWPANVRTNWRKIRGDNYEWVTPHTLRRTVATLIEREADADTAAKQLGHTSADITRRHYIERAHQAPDSSAILERLAPIRPGENAQ</sequence>
<dbReference type="AlphaFoldDB" id="A0A840EWH8"/>
<dbReference type="PANTHER" id="PTHR30629:SF2">
    <property type="entry name" value="PROPHAGE INTEGRASE INTS-RELATED"/>
    <property type="match status" value="1"/>
</dbReference>